<name>E1YC50_9BACT</name>
<accession>E1YC50</accession>
<evidence type="ECO:0000256" key="1">
    <source>
        <dbReference type="SAM" id="Phobius"/>
    </source>
</evidence>
<evidence type="ECO:0000313" key="2">
    <source>
        <dbReference type="EMBL" id="CBX28144.1"/>
    </source>
</evidence>
<reference evidence="2" key="1">
    <citation type="journal article" date="2011" name="Environ. Microbiol.">
        <title>Genomic insights into the metabolic potential of the polycyclic aromatic hydrocarbon degrading sulfate-reducing Deltaproteobacterium N47.</title>
        <authorList>
            <person name="Bergmann F."/>
            <person name="Selesi D."/>
            <person name="Weinmaier T."/>
            <person name="Tischler P."/>
            <person name="Rattei T."/>
            <person name="Meckenstock R.U."/>
        </authorList>
    </citation>
    <scope>NUCLEOTIDE SEQUENCE</scope>
</reference>
<dbReference type="EMBL" id="FR695868">
    <property type="protein sequence ID" value="CBX28144.1"/>
    <property type="molecule type" value="Genomic_DNA"/>
</dbReference>
<feature type="transmembrane region" description="Helical" evidence="1">
    <location>
        <begin position="12"/>
        <end position="31"/>
    </location>
</feature>
<sequence>MNIASINEYLQIITSVVTILGLPLAVLLFYLEKRKERRDREYGTYNALDDKYIYFL</sequence>
<keyword evidence="1" id="KW-0812">Transmembrane</keyword>
<proteinExistence type="predicted"/>
<keyword evidence="1" id="KW-1133">Transmembrane helix</keyword>
<gene>
    <name evidence="2" type="ORF">N47_G34680</name>
</gene>
<organism evidence="2">
    <name type="scientific">uncultured Desulfobacterium sp</name>
    <dbReference type="NCBI Taxonomy" id="201089"/>
    <lineage>
        <taxon>Bacteria</taxon>
        <taxon>Pseudomonadati</taxon>
        <taxon>Thermodesulfobacteriota</taxon>
        <taxon>Desulfobacteria</taxon>
        <taxon>Desulfobacterales</taxon>
        <taxon>Desulfobacteriaceae</taxon>
        <taxon>Desulfobacterium</taxon>
        <taxon>environmental samples</taxon>
    </lineage>
</organism>
<dbReference type="AlphaFoldDB" id="E1YC50"/>
<keyword evidence="1" id="KW-0472">Membrane</keyword>
<protein>
    <submittedName>
        <fullName evidence="2">Uncharacterized protein</fullName>
    </submittedName>
</protein>